<sequence length="326" mass="36409">MFNSVDALFLAALGLTTWWVVGYFQVLEQHNSFQDFDVELYTEHHGVTYKQRSCENHSAGVPRFVLTFEIMSSFGILFCLTYAMVMALKFVAARLRLFRQEEHVEEEDYSILMTRQLREKVNKLQERFMLMHELLIEHRFSGGLEQQTSGSGSEGKTSGSASELKTGGSASEPKESGSGCLELQATGNVCLEIQPRGSSCTNIGHDNDDSLSELWNRKKGLCSGSTSVRGTNNVPNVSTAPESLVTSQSNHFIYITSSHIHINANINNTESINLEQVRQASLYARRPSVFLQISDNFITGPRDRLVGSSRNVSLPPPYLHAHDRPN</sequence>
<feature type="transmembrane region" description="Helical" evidence="2">
    <location>
        <begin position="70"/>
        <end position="92"/>
    </location>
</feature>
<keyword evidence="4" id="KW-1185">Reference proteome</keyword>
<evidence type="ECO:0000256" key="2">
    <source>
        <dbReference type="SAM" id="Phobius"/>
    </source>
</evidence>
<feature type="region of interest" description="Disordered" evidence="1">
    <location>
        <begin position="145"/>
        <end position="179"/>
    </location>
</feature>
<evidence type="ECO:0000313" key="4">
    <source>
        <dbReference type="Proteomes" id="UP001500889"/>
    </source>
</evidence>
<evidence type="ECO:0000256" key="1">
    <source>
        <dbReference type="SAM" id="MobiDB-lite"/>
    </source>
</evidence>
<feature type="transmembrane region" description="Helical" evidence="2">
    <location>
        <begin position="7"/>
        <end position="26"/>
    </location>
</feature>
<evidence type="ECO:0000313" key="3">
    <source>
        <dbReference type="EMBL" id="BFF97688.1"/>
    </source>
</evidence>
<feature type="compositionally biased region" description="Low complexity" evidence="1">
    <location>
        <begin position="145"/>
        <end position="160"/>
    </location>
</feature>
<dbReference type="AlphaFoldDB" id="A0AAU9FPC7"/>
<keyword evidence="2" id="KW-0812">Transmembrane</keyword>
<protein>
    <submittedName>
        <fullName evidence="3">Uncharacterized protein</fullName>
    </submittedName>
</protein>
<organism evidence="3 4">
    <name type="scientific">Drosophila madeirensis</name>
    <name type="common">Fruit fly</name>
    <dbReference type="NCBI Taxonomy" id="30013"/>
    <lineage>
        <taxon>Eukaryota</taxon>
        <taxon>Metazoa</taxon>
        <taxon>Ecdysozoa</taxon>
        <taxon>Arthropoda</taxon>
        <taxon>Hexapoda</taxon>
        <taxon>Insecta</taxon>
        <taxon>Pterygota</taxon>
        <taxon>Neoptera</taxon>
        <taxon>Endopterygota</taxon>
        <taxon>Diptera</taxon>
        <taxon>Brachycera</taxon>
        <taxon>Muscomorpha</taxon>
        <taxon>Ephydroidea</taxon>
        <taxon>Drosophilidae</taxon>
        <taxon>Drosophila</taxon>
        <taxon>Sophophora</taxon>
    </lineage>
</organism>
<dbReference type="Proteomes" id="UP001500889">
    <property type="component" value="Chromosome J"/>
</dbReference>
<reference evidence="3 4" key="1">
    <citation type="submission" date="2024-02" db="EMBL/GenBank/DDBJ databases">
        <title>A chromosome-level genome assembly of Drosophila madeirensis, a fruit fly species endemic to Madeira island.</title>
        <authorList>
            <person name="Tomihara K."/>
            <person name="Llopart A."/>
            <person name="Yamamoto D."/>
        </authorList>
    </citation>
    <scope>NUCLEOTIDE SEQUENCE [LARGE SCALE GENOMIC DNA]</scope>
    <source>
        <strain evidence="3 4">RF1</strain>
    </source>
</reference>
<name>A0AAU9FPC7_DROMD</name>
<dbReference type="EMBL" id="AP029265">
    <property type="protein sequence ID" value="BFF97688.1"/>
    <property type="molecule type" value="Genomic_DNA"/>
</dbReference>
<proteinExistence type="predicted"/>
<keyword evidence="2" id="KW-1133">Transmembrane helix</keyword>
<accession>A0AAU9FPC7</accession>
<gene>
    <name evidence="3" type="ORF">DMAD_06057</name>
</gene>
<keyword evidence="2" id="KW-0472">Membrane</keyword>